<name>A0A443LS94_9RHOB</name>
<feature type="transmembrane region" description="Helical" evidence="5">
    <location>
        <begin position="81"/>
        <end position="103"/>
    </location>
</feature>
<keyword evidence="2 5" id="KW-0812">Transmembrane</keyword>
<proteinExistence type="predicted"/>
<reference evidence="7" key="2">
    <citation type="submission" date="2019-01" db="EMBL/GenBank/DDBJ databases">
        <title>Sinorhodobacter populi sp. nov. isolated from the symptomatic bark tissue of Populus euramericana canker.</title>
        <authorList>
            <person name="Li Y."/>
        </authorList>
    </citation>
    <scope>NUCLEOTIDE SEQUENCE [LARGE SCALE GENOMIC DNA]</scope>
    <source>
        <strain evidence="7">CGMCC 1.12963</strain>
    </source>
</reference>
<dbReference type="GO" id="GO:0012505">
    <property type="term" value="C:endomembrane system"/>
    <property type="evidence" value="ECO:0007669"/>
    <property type="project" value="UniProtKB-SubCell"/>
</dbReference>
<reference evidence="6 7" key="1">
    <citation type="submission" date="2019-01" db="EMBL/GenBank/DDBJ databases">
        <title>Sinorhodobacter populi sp. nov. isolated from the symptomatic bark tissue of Populus euramericana canker.</title>
        <authorList>
            <person name="Xu G."/>
        </authorList>
    </citation>
    <scope>NUCLEOTIDE SEQUENCE [LARGE SCALE GENOMIC DNA]</scope>
    <source>
        <strain evidence="6 7">CGMCC 1.12963</strain>
    </source>
</reference>
<dbReference type="GO" id="GO:0008168">
    <property type="term" value="F:methyltransferase activity"/>
    <property type="evidence" value="ECO:0007669"/>
    <property type="project" value="UniProtKB-KW"/>
</dbReference>
<dbReference type="AlphaFoldDB" id="A0A443LS94"/>
<evidence type="ECO:0000256" key="3">
    <source>
        <dbReference type="ARBA" id="ARBA00022989"/>
    </source>
</evidence>
<protein>
    <submittedName>
        <fullName evidence="6">Isoprenylcysteine carboxylmethyltransferase family protein</fullName>
    </submittedName>
</protein>
<sequence length="158" mass="17186">MARRRSPAELLREADIPPLWLALFALASWAIGRLLPLPLPSLPFARAAGAVLIGAAMGLMALAALQMALHRTTMIPRRQPAALVTGGVFALSRNPIYLADAIVLAGLDLWWGASLALPLVPVFMAFIAHRFIRAEEAWIGAAFGADYKAYCARTRRWL</sequence>
<keyword evidence="6" id="KW-0808">Transferase</keyword>
<feature type="transmembrane region" description="Helical" evidence="5">
    <location>
        <begin position="109"/>
        <end position="128"/>
    </location>
</feature>
<keyword evidence="6" id="KW-0489">Methyltransferase</keyword>
<evidence type="ECO:0000256" key="4">
    <source>
        <dbReference type="ARBA" id="ARBA00023136"/>
    </source>
</evidence>
<keyword evidence="3 5" id="KW-1133">Transmembrane helix</keyword>
<dbReference type="InterPro" id="IPR007318">
    <property type="entry name" value="Phopholipid_MeTrfase"/>
</dbReference>
<accession>A0A443LS94</accession>
<keyword evidence="4 5" id="KW-0472">Membrane</keyword>
<dbReference type="GO" id="GO:0032259">
    <property type="term" value="P:methylation"/>
    <property type="evidence" value="ECO:0007669"/>
    <property type="project" value="UniProtKB-KW"/>
</dbReference>
<dbReference type="Proteomes" id="UP000288071">
    <property type="component" value="Unassembled WGS sequence"/>
</dbReference>
<keyword evidence="7" id="KW-1185">Reference proteome</keyword>
<evidence type="ECO:0000256" key="1">
    <source>
        <dbReference type="ARBA" id="ARBA00004127"/>
    </source>
</evidence>
<dbReference type="Gene3D" id="1.20.120.1630">
    <property type="match status" value="1"/>
</dbReference>
<evidence type="ECO:0000256" key="2">
    <source>
        <dbReference type="ARBA" id="ARBA00022692"/>
    </source>
</evidence>
<feature type="transmembrane region" description="Helical" evidence="5">
    <location>
        <begin position="45"/>
        <end position="69"/>
    </location>
</feature>
<evidence type="ECO:0000313" key="6">
    <source>
        <dbReference type="EMBL" id="RWR52010.1"/>
    </source>
</evidence>
<comment type="subcellular location">
    <subcellularLocation>
        <location evidence="1">Endomembrane system</location>
        <topology evidence="1">Multi-pass membrane protein</topology>
    </subcellularLocation>
</comment>
<dbReference type="EMBL" id="SAVA01000005">
    <property type="protein sequence ID" value="RWR52010.1"/>
    <property type="molecule type" value="Genomic_DNA"/>
</dbReference>
<evidence type="ECO:0000313" key="7">
    <source>
        <dbReference type="Proteomes" id="UP000288071"/>
    </source>
</evidence>
<organism evidence="6 7">
    <name type="scientific">Paenirhodobacter huangdaonensis</name>
    <dbReference type="NCBI Taxonomy" id="2501515"/>
    <lineage>
        <taxon>Bacteria</taxon>
        <taxon>Pseudomonadati</taxon>
        <taxon>Pseudomonadota</taxon>
        <taxon>Alphaproteobacteria</taxon>
        <taxon>Rhodobacterales</taxon>
        <taxon>Rhodobacter group</taxon>
        <taxon>Paenirhodobacter</taxon>
    </lineage>
</organism>
<comment type="caution">
    <text evidence="6">The sequence shown here is derived from an EMBL/GenBank/DDBJ whole genome shotgun (WGS) entry which is preliminary data.</text>
</comment>
<feature type="transmembrane region" description="Helical" evidence="5">
    <location>
        <begin position="20"/>
        <end position="39"/>
    </location>
</feature>
<dbReference type="RefSeq" id="WP_128156157.1">
    <property type="nucleotide sequence ID" value="NZ_JBHSOM010000006.1"/>
</dbReference>
<gene>
    <name evidence="6" type="ORF">EOW66_09550</name>
</gene>
<dbReference type="Pfam" id="PF04191">
    <property type="entry name" value="PEMT"/>
    <property type="match status" value="1"/>
</dbReference>
<evidence type="ECO:0000256" key="5">
    <source>
        <dbReference type="SAM" id="Phobius"/>
    </source>
</evidence>